<feature type="repeat" description="ANK" evidence="2">
    <location>
        <begin position="935"/>
        <end position="967"/>
    </location>
</feature>
<dbReference type="GO" id="GO:0009116">
    <property type="term" value="P:nucleoside metabolic process"/>
    <property type="evidence" value="ECO:0007669"/>
    <property type="project" value="InterPro"/>
</dbReference>
<keyword evidence="1" id="KW-0677">Repeat</keyword>
<dbReference type="Pfam" id="PF01048">
    <property type="entry name" value="PNP_UDP_1"/>
    <property type="match status" value="1"/>
</dbReference>
<name>A0A8H3EHM5_9LECA</name>
<dbReference type="Gene3D" id="1.25.40.20">
    <property type="entry name" value="Ankyrin repeat-containing domain"/>
    <property type="match status" value="1"/>
</dbReference>
<dbReference type="PANTHER" id="PTHR46082">
    <property type="entry name" value="ATP/GTP-BINDING PROTEIN-RELATED"/>
    <property type="match status" value="1"/>
</dbReference>
<dbReference type="SUPFAM" id="SSF53167">
    <property type="entry name" value="Purine and uridine phosphorylases"/>
    <property type="match status" value="1"/>
</dbReference>
<evidence type="ECO:0000259" key="4">
    <source>
        <dbReference type="PROSITE" id="PS50837"/>
    </source>
</evidence>
<dbReference type="Proteomes" id="UP000664169">
    <property type="component" value="Unassembled WGS sequence"/>
</dbReference>
<keyword evidence="6" id="KW-1185">Reference proteome</keyword>
<organism evidence="5 6">
    <name type="scientific">Gomphillus americanus</name>
    <dbReference type="NCBI Taxonomy" id="1940652"/>
    <lineage>
        <taxon>Eukaryota</taxon>
        <taxon>Fungi</taxon>
        <taxon>Dikarya</taxon>
        <taxon>Ascomycota</taxon>
        <taxon>Pezizomycotina</taxon>
        <taxon>Lecanoromycetes</taxon>
        <taxon>OSLEUM clade</taxon>
        <taxon>Ostropomycetidae</taxon>
        <taxon>Ostropales</taxon>
        <taxon>Graphidaceae</taxon>
        <taxon>Gomphilloideae</taxon>
        <taxon>Gomphillus</taxon>
    </lineage>
</organism>
<evidence type="ECO:0000256" key="3">
    <source>
        <dbReference type="SAM" id="MobiDB-lite"/>
    </source>
</evidence>
<dbReference type="InterPro" id="IPR002110">
    <property type="entry name" value="Ankyrin_rpt"/>
</dbReference>
<accession>A0A8H3EHM5</accession>
<dbReference type="Gene3D" id="3.40.50.1580">
    <property type="entry name" value="Nucleoside phosphorylase domain"/>
    <property type="match status" value="1"/>
</dbReference>
<evidence type="ECO:0000256" key="1">
    <source>
        <dbReference type="ARBA" id="ARBA00022737"/>
    </source>
</evidence>
<dbReference type="Pfam" id="PF12796">
    <property type="entry name" value="Ank_2"/>
    <property type="match status" value="2"/>
</dbReference>
<feature type="repeat" description="ANK" evidence="2">
    <location>
        <begin position="968"/>
        <end position="1000"/>
    </location>
</feature>
<dbReference type="SUPFAM" id="SSF52540">
    <property type="entry name" value="P-loop containing nucleoside triphosphate hydrolases"/>
    <property type="match status" value="1"/>
</dbReference>
<dbReference type="SUPFAM" id="SSF48403">
    <property type="entry name" value="Ankyrin repeat"/>
    <property type="match status" value="1"/>
</dbReference>
<dbReference type="OrthoDB" id="1577640at2759"/>
<keyword evidence="2" id="KW-0040">ANK repeat</keyword>
<dbReference type="AlphaFoldDB" id="A0A8H3EHM5"/>
<dbReference type="InterPro" id="IPR027417">
    <property type="entry name" value="P-loop_NTPase"/>
</dbReference>
<dbReference type="InterPro" id="IPR007111">
    <property type="entry name" value="NACHT_NTPase"/>
</dbReference>
<dbReference type="GO" id="GO:0003824">
    <property type="term" value="F:catalytic activity"/>
    <property type="evidence" value="ECO:0007669"/>
    <property type="project" value="InterPro"/>
</dbReference>
<dbReference type="InterPro" id="IPR000845">
    <property type="entry name" value="Nucleoside_phosphorylase_d"/>
</dbReference>
<dbReference type="InterPro" id="IPR056884">
    <property type="entry name" value="NPHP3-like_N"/>
</dbReference>
<dbReference type="PROSITE" id="PS50088">
    <property type="entry name" value="ANK_REPEAT"/>
    <property type="match status" value="2"/>
</dbReference>
<dbReference type="Pfam" id="PF24883">
    <property type="entry name" value="NPHP3_N"/>
    <property type="match status" value="1"/>
</dbReference>
<dbReference type="EMBL" id="CAJPDQ010000002">
    <property type="protein sequence ID" value="CAF9905414.1"/>
    <property type="molecule type" value="Genomic_DNA"/>
</dbReference>
<evidence type="ECO:0000313" key="6">
    <source>
        <dbReference type="Proteomes" id="UP000664169"/>
    </source>
</evidence>
<proteinExistence type="predicted"/>
<protein>
    <recommendedName>
        <fullName evidence="4">NACHT domain-containing protein</fullName>
    </recommendedName>
</protein>
<dbReference type="PROSITE" id="PS50297">
    <property type="entry name" value="ANK_REP_REGION"/>
    <property type="match status" value="2"/>
</dbReference>
<dbReference type="Pfam" id="PF00023">
    <property type="entry name" value="Ank"/>
    <property type="match status" value="2"/>
</dbReference>
<feature type="compositionally biased region" description="Acidic residues" evidence="3">
    <location>
        <begin position="675"/>
        <end position="689"/>
    </location>
</feature>
<feature type="domain" description="NACHT" evidence="4">
    <location>
        <begin position="338"/>
        <end position="489"/>
    </location>
</feature>
<dbReference type="InterPro" id="IPR035994">
    <property type="entry name" value="Nucleoside_phosphorylase_sf"/>
</dbReference>
<dbReference type="PANTHER" id="PTHR46082:SF11">
    <property type="entry name" value="AAA+ ATPASE DOMAIN-CONTAINING PROTEIN-RELATED"/>
    <property type="match status" value="1"/>
</dbReference>
<evidence type="ECO:0000256" key="2">
    <source>
        <dbReference type="PROSITE-ProRule" id="PRU00023"/>
    </source>
</evidence>
<feature type="region of interest" description="Disordered" evidence="3">
    <location>
        <begin position="675"/>
        <end position="740"/>
    </location>
</feature>
<gene>
    <name evidence="5" type="ORF">GOMPHAMPRED_003169</name>
</gene>
<dbReference type="Gene3D" id="3.40.50.300">
    <property type="entry name" value="P-loop containing nucleotide triphosphate hydrolases"/>
    <property type="match status" value="1"/>
</dbReference>
<sequence>MTYTHEDYTVGWIAALSDELTSAQALLDDEHDALAAVKGDHNAYTLGRIGSHNVVIAGLPEGVIGTNAAGHAATNLFRSFCNVRFAFMVGVGGGVPAANIRLGDVVVSIPECQTGGVIQYDLGTNLQGGEFVRKGFLRDLPSEVLTAVKKLRATARRKGHKLKTYYDEMLKDNPLLKPDFERPSDDNLYDPAYVHTGAKADCSKCDTGKLIKREHRDAPVIHYGLIGSGNQILRNATLRDQLYEDEGIICFEMEAAGLMRNFECLVIRGICVDENVRKLVIQTEEAHRSKELRETMKWLAPSDPETNYRSALELREPGTGSWLVESAAYVQWKAGSIKHLWLHGKAGCGKSVIVATIVEDIRSYCKDRTDVGCAMFYFTFSDIKKQSYQDCLRSLVAQIASRDPTSTMLLQAYQASRSSMLEFLPREESLEEILVSAIQFYDQFLLILDALDESPDTLEGNHTTRQKLLKWLQSLSLKAPKLRILATSRHLKDIQDEMGVLEAQPVSMITDFINKDIKKYLKSQLSDDPRLSRFNPAIKTRVEDVFMEKADGMFRWAYCQMRELKNLRSTRASYVEKALLNLPQTLDETYRRMIERIPSELHNDALVLLKWLAYSQRPLTLEELSEAMIIDPYSGDGVVDTNDRGSPEDVLEILSGLIVFIEPEEAILGSQYDDLESDQNETDSDEDNTESTPSVTDSDEDNTESTQSETGSDEDNMNSDKGSMGPDEDDTDYSEQASQGGSCVTRSIRLAHFSVQEYLESTRILESNVKVFHLQKTREQQFLSDCCMVYLMYYVGSNKTTKTKKDPNKFPLLQYVARFWYEHCQDVDDISLPAQFLHSQSSVACWTSVHRVDEKWTKIFRYKDGRRRTGSGLYYAAFMGLSSVVKTLIEEYKVDLNAHGGVFDTALQASSFIGYEQIVRTLIENKADVNAQGGWYNTALQAACGVGREQIVKILIENGANVNIQGGMSGNALNEASHRGKEKIVRILLENGANVNAESGVYGTALITAASNGKEQVVRTLIEEGKANVNAQSAEFGTPLIAVSRLGKEKIARMLIEECKANVNGQGGFYGTALIAACYYGREKMVKMLIEEYKADVNAQYGEYGNALIAACYGGREKIVRMLIEEYNADANAQCGSLHTALVASSLSGHESIVKILIEEGKANVNAQSEEFDTALHAAYKSKGREHIARLLISYGTVEMPL</sequence>
<dbReference type="InterPro" id="IPR053137">
    <property type="entry name" value="NLR-like"/>
</dbReference>
<reference evidence="5" key="1">
    <citation type="submission" date="2021-03" db="EMBL/GenBank/DDBJ databases">
        <authorList>
            <person name="Tagirdzhanova G."/>
        </authorList>
    </citation>
    <scope>NUCLEOTIDE SEQUENCE</scope>
</reference>
<dbReference type="PROSITE" id="PS50837">
    <property type="entry name" value="NACHT"/>
    <property type="match status" value="1"/>
</dbReference>
<comment type="caution">
    <text evidence="5">The sequence shown here is derived from an EMBL/GenBank/DDBJ whole genome shotgun (WGS) entry which is preliminary data.</text>
</comment>
<dbReference type="SMART" id="SM00248">
    <property type="entry name" value="ANK"/>
    <property type="match status" value="10"/>
</dbReference>
<dbReference type="InterPro" id="IPR036770">
    <property type="entry name" value="Ankyrin_rpt-contain_sf"/>
</dbReference>
<evidence type="ECO:0000313" key="5">
    <source>
        <dbReference type="EMBL" id="CAF9905414.1"/>
    </source>
</evidence>